<dbReference type="InterPro" id="IPR013783">
    <property type="entry name" value="Ig-like_fold"/>
</dbReference>
<dbReference type="Gene3D" id="2.60.40.10">
    <property type="entry name" value="Immunoglobulins"/>
    <property type="match status" value="1"/>
</dbReference>
<keyword evidence="1" id="KW-0963">Cytoplasm</keyword>
<dbReference type="PROSITE" id="PS50202">
    <property type="entry name" value="MSP"/>
    <property type="match status" value="1"/>
</dbReference>
<dbReference type="InterPro" id="IPR000535">
    <property type="entry name" value="MSP_dom"/>
</dbReference>
<keyword evidence="1" id="KW-0206">Cytoskeleton</keyword>
<protein>
    <recommendedName>
        <fullName evidence="1">Major sperm protein</fullName>
    </recommendedName>
</protein>
<comment type="function">
    <text evidence="1">Central component in molecular interactions underlying sperm crawling. Forms an extensive filament system that extends from sperm villipoda, along the leading edge of the pseudopod.</text>
</comment>
<dbReference type="InterPro" id="IPR051774">
    <property type="entry name" value="Sperm-specific_class_P"/>
</dbReference>
<dbReference type="Pfam" id="PF00635">
    <property type="entry name" value="Motile_Sperm"/>
    <property type="match status" value="1"/>
</dbReference>
<dbReference type="PANTHER" id="PTHR22947">
    <property type="entry name" value="MAJOR SPERM PROTEIN"/>
    <property type="match status" value="1"/>
</dbReference>
<name>A0A1I8AGR6_9BILA</name>
<keyword evidence="3" id="KW-1185">Reference proteome</keyword>
<dbReference type="AlphaFoldDB" id="A0A1I8AGR6"/>
<proteinExistence type="predicted"/>
<reference evidence="4" key="1">
    <citation type="submission" date="2016-11" db="UniProtKB">
        <authorList>
            <consortium name="WormBaseParasite"/>
        </authorList>
    </citation>
    <scope>IDENTIFICATION</scope>
</reference>
<organism evidence="3 4">
    <name type="scientific">Steinernema glaseri</name>
    <dbReference type="NCBI Taxonomy" id="37863"/>
    <lineage>
        <taxon>Eukaryota</taxon>
        <taxon>Metazoa</taxon>
        <taxon>Ecdysozoa</taxon>
        <taxon>Nematoda</taxon>
        <taxon>Chromadorea</taxon>
        <taxon>Rhabditida</taxon>
        <taxon>Tylenchina</taxon>
        <taxon>Panagrolaimomorpha</taxon>
        <taxon>Strongyloidoidea</taxon>
        <taxon>Steinernematidae</taxon>
        <taxon>Steinernema</taxon>
    </lineage>
</organism>
<feature type="domain" description="MSP" evidence="2">
    <location>
        <begin position="12"/>
        <end position="140"/>
    </location>
</feature>
<evidence type="ECO:0000313" key="3">
    <source>
        <dbReference type="Proteomes" id="UP000095287"/>
    </source>
</evidence>
<dbReference type="PANTHER" id="PTHR22947:SF39">
    <property type="entry name" value="MSP DOMAIN-CONTAINING PROTEIN"/>
    <property type="match status" value="1"/>
</dbReference>
<evidence type="ECO:0000259" key="2">
    <source>
        <dbReference type="PROSITE" id="PS50202"/>
    </source>
</evidence>
<dbReference type="WBParaSite" id="L893_g5615.t2">
    <property type="protein sequence ID" value="L893_g5615.t2"/>
    <property type="gene ID" value="L893_g5615"/>
</dbReference>
<sequence length="276" mass="30671">MSQGRVQLPHSYLDDRPRLDRLFSSVSMTLSLEADPAHTEIAASGESFEVTLTNKGSERLSFKIKCNNNAFYTFKPVTGIVGVGQTRKLEVARSYGPVSFDKIAINFLPAPIGVYDPLEPFKDAHAQPHVINVLVTVVYGPVSFDKIAINFLPAPIGVYDPLEPFKDAHAQPQVINVLVTASEKCIEVPTASDVAKQQSYVATLLEEWDMPRVEKADLILLSKANERPCVLEATSLLRSYDLEFCVAVNRAEPNWLAKKKFDDFSKLEIMEVPRSC</sequence>
<evidence type="ECO:0000256" key="1">
    <source>
        <dbReference type="RuleBase" id="RU003425"/>
    </source>
</evidence>
<dbReference type="InterPro" id="IPR008962">
    <property type="entry name" value="PapD-like_sf"/>
</dbReference>
<evidence type="ECO:0000313" key="4">
    <source>
        <dbReference type="WBParaSite" id="L893_g5615.t2"/>
    </source>
</evidence>
<dbReference type="SUPFAM" id="SSF49354">
    <property type="entry name" value="PapD-like"/>
    <property type="match status" value="1"/>
</dbReference>
<accession>A0A1I8AGR6</accession>
<dbReference type="Proteomes" id="UP000095287">
    <property type="component" value="Unplaced"/>
</dbReference>